<dbReference type="Gene3D" id="1.10.287.2620">
    <property type="match status" value="1"/>
</dbReference>
<evidence type="ECO:0000256" key="11">
    <source>
        <dbReference type="ARBA" id="ARBA00023054"/>
    </source>
</evidence>
<feature type="domain" description="Dynein heavy chain AAA 5 extension" evidence="28">
    <location>
        <begin position="2176"/>
        <end position="2294"/>
    </location>
</feature>
<evidence type="ECO:0000313" key="33">
    <source>
        <dbReference type="Proteomes" id="UP000053330"/>
    </source>
</evidence>
<dbReference type="Gene3D" id="1.20.920.20">
    <property type="match status" value="1"/>
</dbReference>
<dbReference type="InterPro" id="IPR035699">
    <property type="entry name" value="AAA_6"/>
</dbReference>
<dbReference type="InterPro" id="IPR004273">
    <property type="entry name" value="Dynein_heavy_D6_P-loop"/>
</dbReference>
<evidence type="ECO:0000256" key="19">
    <source>
        <dbReference type="ARBA" id="ARBA00082511"/>
    </source>
</evidence>
<gene>
    <name evidence="32" type="ORF">N324_12639</name>
</gene>
<dbReference type="SUPFAM" id="SSF52540">
    <property type="entry name" value="P-loop containing nucleoside triphosphate hydrolases"/>
    <property type="match status" value="4"/>
</dbReference>
<dbReference type="Gene3D" id="1.20.58.1120">
    <property type="match status" value="1"/>
</dbReference>
<dbReference type="Pfam" id="PF17857">
    <property type="entry name" value="AAA_lid_1"/>
    <property type="match status" value="1"/>
</dbReference>
<evidence type="ECO:0000256" key="13">
    <source>
        <dbReference type="ARBA" id="ARBA00023175"/>
    </source>
</evidence>
<comment type="similarity">
    <text evidence="2">Belongs to the dynein heavy chain family.</text>
</comment>
<evidence type="ECO:0000259" key="31">
    <source>
        <dbReference type="Pfam" id="PF18199"/>
    </source>
</evidence>
<dbReference type="InterPro" id="IPR013594">
    <property type="entry name" value="Dynein_heavy_tail"/>
</dbReference>
<dbReference type="FunFam" id="1.10.8.1220:FF:000001">
    <property type="entry name" value="Dynein axonemal heavy chain 5"/>
    <property type="match status" value="1"/>
</dbReference>
<keyword evidence="10" id="KW-0243">Dynein</keyword>
<feature type="domain" description="Dynein heavy chain C-terminal" evidence="31">
    <location>
        <begin position="4050"/>
        <end position="4345"/>
    </location>
</feature>
<dbReference type="FunFam" id="3.40.50.300:FF:000411">
    <property type="entry name" value="dynein heavy chain 17, axonemal"/>
    <property type="match status" value="1"/>
</dbReference>
<dbReference type="FunFam" id="3.40.50.300:FF:000219">
    <property type="entry name" value="Dynein axonemal heavy chain 17"/>
    <property type="match status" value="1"/>
</dbReference>
<feature type="non-terminal residue" evidence="32">
    <location>
        <position position="1"/>
    </location>
</feature>
<dbReference type="InterPro" id="IPR026983">
    <property type="entry name" value="DHC"/>
</dbReference>
<comment type="subcellular location">
    <subcellularLocation>
        <location evidence="1">Cytoplasm</location>
        <location evidence="1">Cytoskeleton</location>
        <location evidence="1">Flagellum axoneme</location>
    </subcellularLocation>
</comment>
<feature type="coiled-coil region" evidence="20">
    <location>
        <begin position="2920"/>
        <end position="3006"/>
    </location>
</feature>
<feature type="domain" description="Dynein heavy chain hydrolytic ATP-binding dynein motor region" evidence="24">
    <location>
        <begin position="1693"/>
        <end position="2019"/>
    </location>
</feature>
<dbReference type="FunFam" id="1.20.58.1120:FF:000002">
    <property type="entry name" value="Dynein heavy chain 9, axonemal"/>
    <property type="match status" value="1"/>
</dbReference>
<dbReference type="Gene3D" id="1.20.140.100">
    <property type="entry name" value="Dynein heavy chain, N-terminal domain 2"/>
    <property type="match status" value="1"/>
</dbReference>
<evidence type="ECO:0000256" key="5">
    <source>
        <dbReference type="ARBA" id="ARBA00022701"/>
    </source>
</evidence>
<dbReference type="InterPro" id="IPR013602">
    <property type="entry name" value="Dynein_heavy_linker"/>
</dbReference>
<evidence type="ECO:0000313" key="32">
    <source>
        <dbReference type="EMBL" id="KFP42844.1"/>
    </source>
</evidence>
<dbReference type="FunFam" id="3.20.180.20:FF:000001">
    <property type="entry name" value="Dynein axonemal heavy chain 5"/>
    <property type="match status" value="1"/>
</dbReference>
<dbReference type="Gene3D" id="3.10.490.20">
    <property type="match status" value="1"/>
</dbReference>
<keyword evidence="11 20" id="KW-0175">Coiled coil</keyword>
<evidence type="ECO:0000256" key="9">
    <source>
        <dbReference type="ARBA" id="ARBA00022846"/>
    </source>
</evidence>
<keyword evidence="14" id="KW-0206">Cytoskeleton</keyword>
<feature type="domain" description="Dynein heavy chain 3 AAA+ lid" evidence="29">
    <location>
        <begin position="2512"/>
        <end position="2611"/>
    </location>
</feature>
<dbReference type="FunFam" id="1.10.8.710:FF:000002">
    <property type="entry name" value="dynein heavy chain 17, axonemal"/>
    <property type="match status" value="1"/>
</dbReference>
<evidence type="ECO:0000256" key="15">
    <source>
        <dbReference type="ARBA" id="ARBA00023273"/>
    </source>
</evidence>
<dbReference type="FunFam" id="1.10.472.130:FF:000001">
    <property type="entry name" value="Dynein, axonemal, heavy chain 9"/>
    <property type="match status" value="1"/>
</dbReference>
<evidence type="ECO:0000256" key="3">
    <source>
        <dbReference type="ARBA" id="ARBA00011655"/>
    </source>
</evidence>
<evidence type="ECO:0000259" key="22">
    <source>
        <dbReference type="Pfam" id="PF08385"/>
    </source>
</evidence>
<evidence type="ECO:0000259" key="26">
    <source>
        <dbReference type="Pfam" id="PF12780"/>
    </source>
</evidence>
<dbReference type="InterPro" id="IPR043160">
    <property type="entry name" value="Dynein_C_barrel"/>
</dbReference>
<dbReference type="Pfam" id="PF12775">
    <property type="entry name" value="AAA_7"/>
    <property type="match status" value="1"/>
</dbReference>
<dbReference type="Gene3D" id="1.10.8.720">
    <property type="entry name" value="Region D6 of dynein motor"/>
    <property type="match status" value="1"/>
</dbReference>
<evidence type="ECO:0000256" key="2">
    <source>
        <dbReference type="ARBA" id="ARBA00008887"/>
    </source>
</evidence>
<dbReference type="FunFam" id="3.10.490.20:FF:000002">
    <property type="entry name" value="Dynein axonemal heavy chain 17"/>
    <property type="match status" value="1"/>
</dbReference>
<dbReference type="GO" id="GO:0030286">
    <property type="term" value="C:dynein complex"/>
    <property type="evidence" value="ECO:0007669"/>
    <property type="project" value="UniProtKB-KW"/>
</dbReference>
<dbReference type="GO" id="GO:0005524">
    <property type="term" value="F:ATP binding"/>
    <property type="evidence" value="ECO:0007669"/>
    <property type="project" value="UniProtKB-KW"/>
</dbReference>
<evidence type="ECO:0000256" key="14">
    <source>
        <dbReference type="ARBA" id="ARBA00023212"/>
    </source>
</evidence>
<dbReference type="Gene3D" id="3.20.180.20">
    <property type="entry name" value="Dynein heavy chain, N-terminal domain 2"/>
    <property type="match status" value="1"/>
</dbReference>
<evidence type="ECO:0000256" key="12">
    <source>
        <dbReference type="ARBA" id="ARBA00023069"/>
    </source>
</evidence>
<feature type="coiled-coil region" evidence="20">
    <location>
        <begin position="3505"/>
        <end position="3535"/>
    </location>
</feature>
<dbReference type="FunFam" id="1.20.1270.280:FF:000003">
    <property type="entry name" value="Dynein axonemal heavy chain 17"/>
    <property type="match status" value="1"/>
</dbReference>
<keyword evidence="7" id="KW-0547">Nucleotide-binding</keyword>
<dbReference type="Pfam" id="PF12781">
    <property type="entry name" value="AAA_9"/>
    <property type="match status" value="1"/>
</dbReference>
<evidence type="ECO:0000256" key="18">
    <source>
        <dbReference type="ARBA" id="ARBA00082505"/>
    </source>
</evidence>
<evidence type="ECO:0000259" key="25">
    <source>
        <dbReference type="Pfam" id="PF12777"/>
    </source>
</evidence>
<dbReference type="Gene3D" id="1.10.8.710">
    <property type="match status" value="1"/>
</dbReference>
<evidence type="ECO:0000259" key="23">
    <source>
        <dbReference type="Pfam" id="PF08393"/>
    </source>
</evidence>
<dbReference type="Pfam" id="PF18198">
    <property type="entry name" value="AAA_lid_11"/>
    <property type="match status" value="1"/>
</dbReference>
<feature type="domain" description="Dynein heavy chain AAA module D4" evidence="26">
    <location>
        <begin position="2656"/>
        <end position="2915"/>
    </location>
</feature>
<dbReference type="FunFam" id="3.40.50.300:FF:000049">
    <property type="entry name" value="Dynein, axonemal, heavy chain 5"/>
    <property type="match status" value="1"/>
</dbReference>
<keyword evidence="6" id="KW-0677">Repeat</keyword>
<dbReference type="Gene3D" id="1.10.8.1220">
    <property type="match status" value="1"/>
</dbReference>
<keyword evidence="5" id="KW-0493">Microtubule</keyword>
<dbReference type="GO" id="GO:0007018">
    <property type="term" value="P:microtubule-based movement"/>
    <property type="evidence" value="ECO:0007669"/>
    <property type="project" value="InterPro"/>
</dbReference>
<evidence type="ECO:0000256" key="1">
    <source>
        <dbReference type="ARBA" id="ARBA00004611"/>
    </source>
</evidence>
<keyword evidence="12" id="KW-0969">Cilium</keyword>
<dbReference type="InterPro" id="IPR024743">
    <property type="entry name" value="Dynein_HC_stalk"/>
</dbReference>
<dbReference type="GO" id="GO:0045505">
    <property type="term" value="F:dynein intermediate chain binding"/>
    <property type="evidence" value="ECO:0007669"/>
    <property type="project" value="InterPro"/>
</dbReference>
<feature type="non-terminal residue" evidence="32">
    <location>
        <position position="4347"/>
    </location>
</feature>
<feature type="domain" description="Dynein heavy chain tail" evidence="22">
    <location>
        <begin position="76"/>
        <end position="649"/>
    </location>
</feature>
<feature type="domain" description="Dynein heavy chain linker" evidence="23">
    <location>
        <begin position="1153"/>
        <end position="1559"/>
    </location>
</feature>
<dbReference type="GO" id="GO:0097729">
    <property type="term" value="C:9+2 motile cilium"/>
    <property type="evidence" value="ECO:0007669"/>
    <property type="project" value="UniProtKB-ARBA"/>
</dbReference>
<reference evidence="32 33" key="1">
    <citation type="submission" date="2014-04" db="EMBL/GenBank/DDBJ databases">
        <title>Genome evolution of avian class.</title>
        <authorList>
            <person name="Zhang G."/>
            <person name="Li C."/>
        </authorList>
    </citation>
    <scope>NUCLEOTIDE SEQUENCE [LARGE SCALE GENOMIC DNA]</scope>
    <source>
        <strain evidence="32">BGI_N324</strain>
    </source>
</reference>
<dbReference type="InterPro" id="IPR042219">
    <property type="entry name" value="AAA_lid_11_sf"/>
</dbReference>
<dbReference type="FunFam" id="1.10.8.720:FF:000002">
    <property type="entry name" value="Dynein heavy chain 9, axonemal"/>
    <property type="match status" value="1"/>
</dbReference>
<dbReference type="InterPro" id="IPR041658">
    <property type="entry name" value="AAA_lid_11"/>
</dbReference>
<dbReference type="Pfam" id="PF12774">
    <property type="entry name" value="AAA_6"/>
    <property type="match status" value="1"/>
</dbReference>
<accession>A0A091KQE7</accession>
<evidence type="ECO:0000259" key="30">
    <source>
        <dbReference type="Pfam" id="PF18198"/>
    </source>
</evidence>
<dbReference type="Pfam" id="PF08385">
    <property type="entry name" value="DHC_N1"/>
    <property type="match status" value="1"/>
</dbReference>
<dbReference type="Gene3D" id="6.10.140.1060">
    <property type="match status" value="1"/>
</dbReference>
<dbReference type="InterPro" id="IPR035706">
    <property type="entry name" value="AAA_9"/>
</dbReference>
<feature type="domain" description="Dynein heavy chain coiled coil stalk" evidence="25">
    <location>
        <begin position="2928"/>
        <end position="3271"/>
    </location>
</feature>
<dbReference type="InterPro" id="IPR042228">
    <property type="entry name" value="Dynein_linker_3"/>
</dbReference>
<dbReference type="Pfam" id="PF08393">
    <property type="entry name" value="DHC_N2"/>
    <property type="match status" value="1"/>
</dbReference>
<feature type="coiled-coil region" evidence="20">
    <location>
        <begin position="3150"/>
        <end position="3191"/>
    </location>
</feature>
<dbReference type="InterPro" id="IPR027417">
    <property type="entry name" value="P-loop_NTPase"/>
</dbReference>
<evidence type="ECO:0000256" key="8">
    <source>
        <dbReference type="ARBA" id="ARBA00022840"/>
    </source>
</evidence>
<evidence type="ECO:0000256" key="7">
    <source>
        <dbReference type="ARBA" id="ARBA00022741"/>
    </source>
</evidence>
<dbReference type="FunFam" id="1.20.140.100:FF:000007">
    <property type="entry name" value="Dynein axonemal heavy chain 9"/>
    <property type="match status" value="1"/>
</dbReference>
<dbReference type="InterPro" id="IPR041228">
    <property type="entry name" value="Dynein_C"/>
</dbReference>
<feature type="coiled-coil region" evidence="20">
    <location>
        <begin position="4076"/>
        <end position="4103"/>
    </location>
</feature>
<proteinExistence type="inferred from homology"/>
<dbReference type="InterPro" id="IPR042222">
    <property type="entry name" value="Dynein_2_N"/>
</dbReference>
<dbReference type="Pfam" id="PF17852">
    <property type="entry name" value="Dynein_AAA_lid"/>
    <property type="match status" value="1"/>
</dbReference>
<dbReference type="Proteomes" id="UP000053330">
    <property type="component" value="Unassembled WGS sequence"/>
</dbReference>
<evidence type="ECO:0000256" key="6">
    <source>
        <dbReference type="ARBA" id="ARBA00022737"/>
    </source>
</evidence>
<evidence type="ECO:0000256" key="20">
    <source>
        <dbReference type="SAM" id="Coils"/>
    </source>
</evidence>
<dbReference type="Gene3D" id="3.40.50.300">
    <property type="entry name" value="P-loop containing nucleotide triphosphate hydrolases"/>
    <property type="match status" value="5"/>
</dbReference>
<dbReference type="Gene3D" id="1.10.472.130">
    <property type="match status" value="1"/>
</dbReference>
<dbReference type="EMBL" id="KK754376">
    <property type="protein sequence ID" value="KFP42844.1"/>
    <property type="molecule type" value="Genomic_DNA"/>
</dbReference>
<dbReference type="Gene3D" id="1.20.1270.280">
    <property type="match status" value="1"/>
</dbReference>
<evidence type="ECO:0000256" key="16">
    <source>
        <dbReference type="ARBA" id="ARBA00053934"/>
    </source>
</evidence>
<organism evidence="32 33">
    <name type="scientific">Chlamydotis macqueenii</name>
    <name type="common">Macqueen's bustard</name>
    <dbReference type="NCBI Taxonomy" id="187382"/>
    <lineage>
        <taxon>Eukaryota</taxon>
        <taxon>Metazoa</taxon>
        <taxon>Chordata</taxon>
        <taxon>Craniata</taxon>
        <taxon>Vertebrata</taxon>
        <taxon>Euteleostomi</taxon>
        <taxon>Archelosauria</taxon>
        <taxon>Archosauria</taxon>
        <taxon>Dinosauria</taxon>
        <taxon>Saurischia</taxon>
        <taxon>Theropoda</taxon>
        <taxon>Coelurosauria</taxon>
        <taxon>Aves</taxon>
        <taxon>Neognathae</taxon>
        <taxon>Neoaves</taxon>
        <taxon>Otidimorphae</taxon>
        <taxon>Otidiformes</taxon>
        <taxon>Otididae</taxon>
        <taxon>Chlamydotis</taxon>
    </lineage>
</organism>
<dbReference type="GO" id="GO:0005930">
    <property type="term" value="C:axoneme"/>
    <property type="evidence" value="ECO:0007669"/>
    <property type="project" value="UniProtKB-ARBA"/>
</dbReference>
<evidence type="ECO:0000256" key="4">
    <source>
        <dbReference type="ARBA" id="ARBA00022490"/>
    </source>
</evidence>
<dbReference type="Pfam" id="PF12780">
    <property type="entry name" value="AAA_8"/>
    <property type="match status" value="1"/>
</dbReference>
<evidence type="ECO:0000256" key="17">
    <source>
        <dbReference type="ARBA" id="ARBA00069445"/>
    </source>
</evidence>
<evidence type="ECO:0000256" key="10">
    <source>
        <dbReference type="ARBA" id="ARBA00023017"/>
    </source>
</evidence>
<evidence type="ECO:0000259" key="27">
    <source>
        <dbReference type="Pfam" id="PF12781"/>
    </source>
</evidence>
<keyword evidence="13" id="KW-0505">Motor protein</keyword>
<keyword evidence="33" id="KW-1185">Reference proteome</keyword>
<keyword evidence="9" id="KW-0282">Flagellum</keyword>
<dbReference type="FunFam" id="1.20.920.30:FF:000003">
    <property type="entry name" value="Dynein axonemal heavy chain 17"/>
    <property type="match status" value="1"/>
</dbReference>
<feature type="domain" description="Dynein heavy chain AAA lid" evidence="30">
    <location>
        <begin position="3908"/>
        <end position="4044"/>
    </location>
</feature>
<protein>
    <recommendedName>
        <fullName evidence="17">Dynein axonemal heavy chain 17</fullName>
    </recommendedName>
    <alternativeName>
        <fullName evidence="19">Axonemal beta dynein heavy chain 17</fullName>
    </alternativeName>
    <alternativeName>
        <fullName evidence="18">Ciliary dynein heavy chain 17</fullName>
    </alternativeName>
</protein>
<evidence type="ECO:0000259" key="24">
    <source>
        <dbReference type="Pfam" id="PF12774"/>
    </source>
</evidence>
<dbReference type="GO" id="GO:0005874">
    <property type="term" value="C:microtubule"/>
    <property type="evidence" value="ECO:0007669"/>
    <property type="project" value="UniProtKB-KW"/>
</dbReference>
<evidence type="ECO:0000259" key="21">
    <source>
        <dbReference type="Pfam" id="PF03028"/>
    </source>
</evidence>
<dbReference type="PANTHER" id="PTHR45703">
    <property type="entry name" value="DYNEIN HEAVY CHAIN"/>
    <property type="match status" value="1"/>
</dbReference>
<comment type="function">
    <text evidence="16">Force generating protein component of the outer dynein arms (ODAs) in the sperm flagellum. Produces force towards the minus ends of microtubules. Dynein has ATPase activity; the force-producing power stroke is thought to occur on release of ADP. Plays a major role in sperm motility, implicated in sperm flagellar assembly and beating.</text>
</comment>
<sequence length="4347" mass="497754">VIVPILTNQKNHQGWPRVVSQDIMRHVHNLKSTVFKVVGQVNGKTLLPLPAGLEGIEDVDLENEKSLKRIDKSLVHGTESAIIDWSYQIQGALEKESSELLLQGSNPNPKVELEFWKNRCDDLECIYDQLRARKVRNMMEVLERVESSYVPAFKSMLMDVEAALTEAQDIHLHLTPLRRHLENIERVEFSEVKPFLAPLLHVVCLIWVTSKHYNVSMRIVVLLQEICNLLIQQALVYLSPEDLLKGDMEESLGKVQMVLGILNVFKEMFEERREKLHTYYEPGQEVREWDFHTTVVFARLDSFLKRLDMVEGLLTTALDLMKLEKIEFSGIKGKALGQQVLDMYEEFQEAYKVFAERTYDCLDLTSREFEQDAFDFQQKVEDIDRRLGTVFIQAFDDASDLEHTFKLLDMFGSLLERPVIAADAADKYSVLISMFNRALDHARLIFYRHTQAELESGSPTVHKNMPPVAGALRWARELRARIQVPFGRFRHIPHLCLDSAEGRRVVEKYEEMIQRLDRYQEKLYVNWSQAVSEKSQYNLTQPLIRRDPETKLITVNFDPQLVSVLREVSYLSGSQVGAIPPTAAEIYSSKESYRQMVANLELMVNRYNKVLKTVLEVEYPLIQGQLRDINLKLKEAEETLNWKMEGVWDHISMVMDGVQDLEQRTQKAKNNVEEIQTIVQSWVSPIFERKDCKRESLLSLEDCQDRLERRYSLVRESGQRIHSLVKENQSLLLADPASDGWKAYMDYVDEMVLDGFFTAIECSLKYLLENTDPKAGLAPLFEVQLDLVIPDLIFHPSLDPGANDGFYDMVESLLNDIYRISSLVPRLAEHSGFLHYQADMEDMADLADMRHDLMGRVQAVMAACCDYRSAFEHYSYLYGDDRKEFCRQFLLYGRVLTAAEVEAHAEDGVPETPPTLQQFRQQIDSYEKIYEEVNRIEPISIFHSWLKVDARPFKASLLNVIKRWSLVFKQHLVDHVTHSLADLDEFIKTADKGLSKKVEKGDYDGLVEIMGHLLAVKERHSVTDAMFEPLKQTIELLKTYEQQLPEEVYRQLEELPEKWNNIKKLAIAVKQHVAPLQANEMTVLRKSCVAFDAEQHRFRERFRKEAPFRFDTKKPYQLLDAKHIEIKQMEAAMTSIYESAGLFEVMVPDYKQLKQCRKELCLLKELWDMISLVNTSLDYWQTTKWMDINVENMDLECKKFAREIRNLDKEMRAWDAFSGLDSKVKNMLTALKAVAELQNPAIRERHWNQLMQMTGVRFVMDSDTTLADLLKLSLHNFEDEVRGIVDKAVREMSMEKVLKELKITWSTMEFQYEPHPRTNIPLLKSDEELIETLEDNQVQLQNLMTSKYISFFLEEVSAWQRKLSTADSIISLWFEVQRTWSHLESIFIGSEDIRSQLPKDSERFEGIDVDFKELAYEAQKTPNVVEATNKPGLSQQLEDIQSRLSLCEKALAEYLDMKRLAFPRFYFISSADLLDILSNGTNPQLVQRHLSKLFDNLAKIKFQLDSEQKATKVGLGMYSREEEYVTFSEPCDCSGQVEVWLNHVLDSMRATVRDEMTEAVVAYEEKPREQWLFDYPAQVALSCTQIWWTTEVEISFARVEEGYENAMKEYHKKQVTQLNTLVTMLIGQLSNSDRQKIMTICTIDVHARDVVAKMIAQKVDNAQAFIWLSQLRHRWSDEERHCFANICDAQFLYSYEYLGNTPRLVITPLTDRCYITLTQSLHLTMSGAPAGPAGTGKTETTKDLGRALGIMVYVFNCSEQMDYKSCGNIYKGLSQTGAWGCFDEFNRISVEVLSVVAVQVKSVQDAIREKKKSFNFLGEDINLVPSVGIFITMNPGYAGRTELPENLKALFRPCAMVVPDFELICEIMLVAEGFIEARALARKFITLYQLCKELLSKQDHYDWGLRAIKSVLVVAGSLKRDDPERPEDQVLMRSLRDFNIPKIVTDDVPVFMGLIGDLFPALDVPRKRDLNFESFVRQAVLDLRLQAEDNFVLKVVQLEELLTVRHSVFVVGNAGTGKSQVLRSLNKTYQIMKRRPVWADLNPKAVTNDELFGIINPATREWKDGLFSSIMRELANITHDGPKWIVLDGDIDPMWIESLNTVMDDNKVLTLASNERIPLNPTMRLVFEISHLRTATPATVSRAGILYINPSDLGWNPPVSSWIDRREIQSERANLTVLFDKYLPICLDTLRTRFKKIIPIPEQSMVQMLCYLLECLLTEENTPPDCPKELYELYFVFAAVWAFGGSMFQDQLVDYRVEFSKWWVTEFKTIKFPSQGTVFDFYIDPETKKFEPWSKLIPQFEFDPEMPLQACLVPTTETVRVRYFMDRLLERQRPVMLVGNGGTGKSVLVGDKLSSLDTDAYVVKKVPFNYYTTSAMLQGVLEKPLDKKAGRNYGPPGTKKLVYFIDDLNMPEVDAYGTVQPHTLIRQHLDYGHWYDRTKLSLKEIANVQYVSCMNPTAGSFTINPRLQRHFCVFALSIPGQDALSRIYSTILMQHLTSGNFSGIVQKSAQQLIALALGLHQKVAATFLPTAIKFHYIFNLRDFSNIFQGLLFSTPECLKQPHDLVKLYLHESNRVYRDKMVEEKDYGTFDKIQLEMVKKFYDDIEETLEQTKRMNVYCHFAKGIGEPSYRPVPTWEELNKILVESLDGYNEVNAAMNLVLFEDAMCHVCRINRILESPRGNALLVGVGGSGKQSLTRLAAFISSLEVFQITLRKGYGIPDLKVDLANQYLKAGVKNIGTVFLMTDAQVADEQFLVLVNDLLASGEIPDLFTDDEVENIVNSVRNEVKGRGLVDSRETCWKFFIERVRRQLKVALCFSPVGSKLRVRSRRFPAIVSCTAIDWFQEWPREALESVSLRFLRETESVEDSVKDSISKFMAYVHTSVNEISRLYLSNERRYNYTTPKSFLEQIKLYQNLLLKKGKDLKAKMERLENGLEKLNSTSAQVDELKAKLAAQEVELKQKNDNADKLIQVVGVETEKVSREKAIADEEERKVALITQEVEQKQKDCEEDLAKAEPALAAAQAALNTLNKKNLTELRSFGSPPSAVSNVTAAVMVLMAPGGRIPKDRSWKAAKVAMARVDGFLDSLIKFDKENIHENCLKALQPYLQDPKFKPEFVTTKSYAAAGLCSWVVNIVRFHEVYCDVEPKRQALSKANAELAAAQDKLASIKAKIARLNENLGKLTAKFEKATSDKLKCQQEAEVTACTIALANRLVGGLASENVRWAEVVKDFKQQQSTLCGDVLLITAFVSYLGYFTKKYRQDLLDGMWKPYLHQLKVPIPATPSLDPVSLLTDDADVAAWQNEGLPADRMSTENATILTNCERWPLMVDPQLQGIKWIKTKYGEGLRVIRIGQKGYLDTMERALAAGELVLIENLEESVDPVLGPLLGRETIKKGRYIKIGDKECEFNPAFRLILHTKLANPHFPPELQAQCTLINFTVTRDGLEDQLLATVVNMERPDLEELKSDLTKQQNGFKITLKTLEDNLLSRLSSASGNFLGDTALVENLEITKQTAAEIEEKVQESKVTEAKINEAREHYRPAAARASLLYFTMNDLHTIHPMYQFSLKAFSIIFQKAIEKAPPDENLEARVLNLIDSITFSVFQYTTRGLFECDKLTYTAQVTFQILLMSKEINMVELDFLLRYPAETRVTSPVEFLSNHSWGGIKALSSMEEFRNLDKDIEGSAKRWKKFVESECPEKEKFPQEWKNKSALQRLCIMRAIRPDRMTYAVRDFVEEKLGSKYVVGRSLDFAATFEESGPATPVFFILSPGVDPLKDVEKQGRKLGYTFNNRNFHNVSLGQGQEVVAEQALDLAAKEGHWVILQNIHLVAKWLSSLEKKLEQHSEGSHQDFRVFISAEPAPSPDSHIIPQGILENSIKITNEAPTGMHANLHKALDNFNQDTLEMCTRENEFKSILFALCYFHAVVAERRKFGPQGWNRSYPFNTGDLTISVNVLYNYLEASSKVPYDDLRYLFGEIMYGGHITDDWDRRLCKTYLEEFIKPEMLEGELLLAPGFPVPGNMDYNGYHQYIDDALPPESPYLYGLHPNAEIGFLTQTSEKLFRTILEMQPRDTSMGEGGVVTREETVKALLEDMLEKLTDEFNIAELMAKVEERTPYVVVAFQECERMNILTSEIKRSLKELDLGLKGELTMTSDMENLQNALFLDTVPESWIKRAYPSTASLGTWFADLLTRIKELEAWTGDFSLPSTVWLAGFFNPQSFLTAIMQSTARKNEWPLDKMTLQCDVTKKNREDFASPPREGAYVHGLFMEGARWDAQTGIITDARLKELTPAMPVIFIKAIPVDKQDTRSMYPCPVYKTRQRGPTYVWTFNLKTRENPSKWVLAGVALLLQI</sequence>
<comment type="subunit">
    <text evidence="3">Consists of at least two heavy chains and a number of intermediate and light chains.</text>
</comment>
<keyword evidence="8" id="KW-0067">ATP-binding</keyword>
<evidence type="ECO:0000259" key="29">
    <source>
        <dbReference type="Pfam" id="PF17857"/>
    </source>
</evidence>
<dbReference type="InterPro" id="IPR041589">
    <property type="entry name" value="DNAH3_AAA_lid_1"/>
</dbReference>
<keyword evidence="15" id="KW-0966">Cell projection</keyword>
<dbReference type="PANTHER" id="PTHR45703:SF4">
    <property type="entry name" value="DYNEIN AXONEMAL HEAVY CHAIN 17"/>
    <property type="match status" value="1"/>
</dbReference>
<dbReference type="InterPro" id="IPR041466">
    <property type="entry name" value="Dynein_AAA5_ext"/>
</dbReference>
<dbReference type="FunFam" id="3.40.50.300:FF:001810">
    <property type="entry name" value="Cytoplasmic dynein 2 heavy chain 1"/>
    <property type="match status" value="1"/>
</dbReference>
<dbReference type="Pfam" id="PF12777">
    <property type="entry name" value="MT"/>
    <property type="match status" value="1"/>
</dbReference>
<keyword evidence="4" id="KW-0963">Cytoplasm</keyword>
<dbReference type="Gene3D" id="1.20.920.30">
    <property type="match status" value="1"/>
</dbReference>
<dbReference type="InterPro" id="IPR043157">
    <property type="entry name" value="Dynein_AAA1S"/>
</dbReference>
<feature type="domain" description="Dynein heavy chain region D6 P-loop" evidence="21">
    <location>
        <begin position="3756"/>
        <end position="3876"/>
    </location>
</feature>
<name>A0A091KQE7_9AVES</name>
<dbReference type="FunFam" id="3.40.50.300:FF:000682">
    <property type="entry name" value="Dynein axonemal heavy chain 17"/>
    <property type="match status" value="1"/>
</dbReference>
<evidence type="ECO:0000259" key="28">
    <source>
        <dbReference type="Pfam" id="PF17852"/>
    </source>
</evidence>
<dbReference type="Pfam" id="PF03028">
    <property type="entry name" value="Dynein_heavy"/>
    <property type="match status" value="1"/>
</dbReference>
<dbReference type="GO" id="GO:0051959">
    <property type="term" value="F:dynein light intermediate chain binding"/>
    <property type="evidence" value="ECO:0007669"/>
    <property type="project" value="InterPro"/>
</dbReference>
<dbReference type="Pfam" id="PF18199">
    <property type="entry name" value="Dynein_C"/>
    <property type="match status" value="1"/>
</dbReference>
<dbReference type="FunFam" id="1.20.920.20:FF:000003">
    <property type="entry name" value="Dynein axonemal heavy chain 17"/>
    <property type="match status" value="1"/>
</dbReference>
<dbReference type="InterPro" id="IPR024317">
    <property type="entry name" value="Dynein_heavy_chain_D4_dom"/>
</dbReference>
<dbReference type="GO" id="GO:0008569">
    <property type="term" value="F:minus-end-directed microtubule motor activity"/>
    <property type="evidence" value="ECO:0007669"/>
    <property type="project" value="InterPro"/>
</dbReference>
<dbReference type="FunFam" id="1.10.287.2620:FF:000004">
    <property type="entry name" value="Dynein axonemal heavy chain 17"/>
    <property type="match status" value="1"/>
</dbReference>
<feature type="domain" description="Dynein heavy chain ATP-binding dynein motor region" evidence="27">
    <location>
        <begin position="3298"/>
        <end position="3515"/>
    </location>
</feature>